<dbReference type="Gene3D" id="3.40.50.1000">
    <property type="entry name" value="HAD superfamily/HAD-like"/>
    <property type="match status" value="1"/>
</dbReference>
<feature type="transmembrane region" description="Helical" evidence="10">
    <location>
        <begin position="183"/>
        <end position="200"/>
    </location>
</feature>
<dbReference type="SUPFAM" id="SSF81665">
    <property type="entry name" value="Calcium ATPase, transmembrane domain M"/>
    <property type="match status" value="1"/>
</dbReference>
<comment type="caution">
    <text evidence="12">The sequence shown here is derived from an EMBL/GenBank/DDBJ whole genome shotgun (WGS) entry which is preliminary data.</text>
</comment>
<dbReference type="SFLD" id="SFLDG00002">
    <property type="entry name" value="C1.7:_P-type_atpase_like"/>
    <property type="match status" value="1"/>
</dbReference>
<dbReference type="InterPro" id="IPR001757">
    <property type="entry name" value="P_typ_ATPase"/>
</dbReference>
<keyword evidence="13" id="KW-1185">Reference proteome</keyword>
<dbReference type="NCBIfam" id="TIGR01494">
    <property type="entry name" value="ATPase_P-type"/>
    <property type="match status" value="1"/>
</dbReference>
<dbReference type="PRINTS" id="PR00943">
    <property type="entry name" value="CUATPASE"/>
</dbReference>
<evidence type="ECO:0000256" key="8">
    <source>
        <dbReference type="ARBA" id="ARBA00022989"/>
    </source>
</evidence>
<dbReference type="InterPro" id="IPR017969">
    <property type="entry name" value="Heavy-metal-associated_CS"/>
</dbReference>
<dbReference type="PANTHER" id="PTHR43520:SF8">
    <property type="entry name" value="P-TYPE CU(+) TRANSPORTER"/>
    <property type="match status" value="1"/>
</dbReference>
<evidence type="ECO:0000256" key="5">
    <source>
        <dbReference type="ARBA" id="ARBA00022741"/>
    </source>
</evidence>
<dbReference type="InterPro" id="IPR036412">
    <property type="entry name" value="HAD-like_sf"/>
</dbReference>
<evidence type="ECO:0000313" key="12">
    <source>
        <dbReference type="EMBL" id="MCF3948616.1"/>
    </source>
</evidence>
<dbReference type="NCBIfam" id="TIGR01511">
    <property type="entry name" value="ATPase-IB1_Cu"/>
    <property type="match status" value="1"/>
</dbReference>
<protein>
    <submittedName>
        <fullName evidence="12">Heavy metal translocating P-type ATPase</fullName>
    </submittedName>
</protein>
<evidence type="ECO:0000256" key="10">
    <source>
        <dbReference type="RuleBase" id="RU362081"/>
    </source>
</evidence>
<dbReference type="Proteomes" id="UP001521209">
    <property type="component" value="Unassembled WGS sequence"/>
</dbReference>
<keyword evidence="6 10" id="KW-0067">ATP-binding</keyword>
<dbReference type="InterPro" id="IPR018303">
    <property type="entry name" value="ATPase_P-typ_P_site"/>
</dbReference>
<dbReference type="PROSITE" id="PS01047">
    <property type="entry name" value="HMA_1"/>
    <property type="match status" value="1"/>
</dbReference>
<evidence type="ECO:0000259" key="11">
    <source>
        <dbReference type="PROSITE" id="PS50846"/>
    </source>
</evidence>
<dbReference type="CDD" id="cd02094">
    <property type="entry name" value="P-type_ATPase_Cu-like"/>
    <property type="match status" value="1"/>
</dbReference>
<dbReference type="PROSITE" id="PS50846">
    <property type="entry name" value="HMA_2"/>
    <property type="match status" value="1"/>
</dbReference>
<evidence type="ECO:0000256" key="1">
    <source>
        <dbReference type="ARBA" id="ARBA00004127"/>
    </source>
</evidence>
<feature type="transmembrane region" description="Helical" evidence="10">
    <location>
        <begin position="114"/>
        <end position="132"/>
    </location>
</feature>
<dbReference type="SUPFAM" id="SSF55008">
    <property type="entry name" value="HMA, heavy metal-associated domain"/>
    <property type="match status" value="1"/>
</dbReference>
<dbReference type="Pfam" id="PF00702">
    <property type="entry name" value="Hydrolase"/>
    <property type="match status" value="1"/>
</dbReference>
<dbReference type="Pfam" id="PF00122">
    <property type="entry name" value="E1-E2_ATPase"/>
    <property type="match status" value="1"/>
</dbReference>
<proteinExistence type="inferred from homology"/>
<feature type="transmembrane region" description="Helical" evidence="10">
    <location>
        <begin position="88"/>
        <end position="108"/>
    </location>
</feature>
<dbReference type="PANTHER" id="PTHR43520">
    <property type="entry name" value="ATP7, ISOFORM B"/>
    <property type="match status" value="1"/>
</dbReference>
<organism evidence="12 13">
    <name type="scientific">Acidiphilium iwatense</name>
    <dbReference type="NCBI Taxonomy" id="768198"/>
    <lineage>
        <taxon>Bacteria</taxon>
        <taxon>Pseudomonadati</taxon>
        <taxon>Pseudomonadota</taxon>
        <taxon>Alphaproteobacteria</taxon>
        <taxon>Acetobacterales</taxon>
        <taxon>Acidocellaceae</taxon>
        <taxon>Acidiphilium</taxon>
    </lineage>
</organism>
<dbReference type="PRINTS" id="PR00119">
    <property type="entry name" value="CATATPASE"/>
</dbReference>
<keyword evidence="3 10" id="KW-0812">Transmembrane</keyword>
<keyword evidence="7" id="KW-1278">Translocase</keyword>
<dbReference type="PROSITE" id="PS00154">
    <property type="entry name" value="ATPASE_E1_E2"/>
    <property type="match status" value="1"/>
</dbReference>
<keyword evidence="8 10" id="KW-1133">Transmembrane helix</keyword>
<accession>A0ABS9E0U2</accession>
<reference evidence="12 13" key="1">
    <citation type="submission" date="2022-01" db="EMBL/GenBank/DDBJ databases">
        <authorList>
            <person name="Won M."/>
            <person name="Kim S.-J."/>
            <person name="Kwon S.-W."/>
        </authorList>
    </citation>
    <scope>NUCLEOTIDE SEQUENCE [LARGE SCALE GENOMIC DNA]</scope>
    <source>
        <strain evidence="12 13">KCTC 23505</strain>
    </source>
</reference>
<dbReference type="InterPro" id="IPR036163">
    <property type="entry name" value="HMA_dom_sf"/>
</dbReference>
<feature type="transmembrane region" description="Helical" evidence="10">
    <location>
        <begin position="335"/>
        <end position="357"/>
    </location>
</feature>
<dbReference type="SFLD" id="SFLDF00027">
    <property type="entry name" value="p-type_atpase"/>
    <property type="match status" value="1"/>
</dbReference>
<comment type="subcellular location">
    <subcellularLocation>
        <location evidence="10">Cell membrane</location>
    </subcellularLocation>
    <subcellularLocation>
        <location evidence="1">Endomembrane system</location>
        <topology evidence="1">Multi-pass membrane protein</topology>
    </subcellularLocation>
</comment>
<evidence type="ECO:0000256" key="4">
    <source>
        <dbReference type="ARBA" id="ARBA00022723"/>
    </source>
</evidence>
<evidence type="ECO:0000256" key="7">
    <source>
        <dbReference type="ARBA" id="ARBA00022967"/>
    </source>
</evidence>
<dbReference type="RefSeq" id="WP_235705930.1">
    <property type="nucleotide sequence ID" value="NZ_JAKGBZ010000064.1"/>
</dbReference>
<feature type="transmembrane region" description="Helical" evidence="10">
    <location>
        <begin position="703"/>
        <end position="723"/>
    </location>
</feature>
<dbReference type="Pfam" id="PF00403">
    <property type="entry name" value="HMA"/>
    <property type="match status" value="1"/>
</dbReference>
<evidence type="ECO:0000256" key="2">
    <source>
        <dbReference type="ARBA" id="ARBA00006024"/>
    </source>
</evidence>
<dbReference type="InterPro" id="IPR008250">
    <property type="entry name" value="ATPase_P-typ_transduc_dom_A_sf"/>
</dbReference>
<evidence type="ECO:0000313" key="13">
    <source>
        <dbReference type="Proteomes" id="UP001521209"/>
    </source>
</evidence>
<name>A0ABS9E0U2_9PROT</name>
<evidence type="ECO:0000256" key="3">
    <source>
        <dbReference type="ARBA" id="ARBA00022692"/>
    </source>
</evidence>
<dbReference type="Gene3D" id="2.70.150.10">
    <property type="entry name" value="Calcium-transporting ATPase, cytoplasmic transduction domain A"/>
    <property type="match status" value="1"/>
</dbReference>
<feature type="transmembrane region" description="Helical" evidence="10">
    <location>
        <begin position="680"/>
        <end position="697"/>
    </location>
</feature>
<dbReference type="EMBL" id="JAKGBZ010000064">
    <property type="protein sequence ID" value="MCF3948616.1"/>
    <property type="molecule type" value="Genomic_DNA"/>
</dbReference>
<dbReference type="NCBIfam" id="TIGR01525">
    <property type="entry name" value="ATPase-IB_hvy"/>
    <property type="match status" value="1"/>
</dbReference>
<dbReference type="SFLD" id="SFLDS00003">
    <property type="entry name" value="Haloacid_Dehalogenase"/>
    <property type="match status" value="1"/>
</dbReference>
<dbReference type="InterPro" id="IPR023298">
    <property type="entry name" value="ATPase_P-typ_TM_dom_sf"/>
</dbReference>
<comment type="similarity">
    <text evidence="2 10">Belongs to the cation transport ATPase (P-type) (TC 3.A.3) family. Type IB subfamily.</text>
</comment>
<feature type="domain" description="HMA" evidence="11">
    <location>
        <begin position="2"/>
        <end position="66"/>
    </location>
</feature>
<dbReference type="InterPro" id="IPR006121">
    <property type="entry name" value="HMA_dom"/>
</dbReference>
<keyword evidence="5 10" id="KW-0547">Nucleotide-binding</keyword>
<dbReference type="Gene3D" id="3.40.1110.10">
    <property type="entry name" value="Calcium-transporting ATPase, cytoplasmic domain N"/>
    <property type="match status" value="1"/>
</dbReference>
<gene>
    <name evidence="12" type="ORF">L2A60_18310</name>
</gene>
<dbReference type="CDD" id="cd00371">
    <property type="entry name" value="HMA"/>
    <property type="match status" value="1"/>
</dbReference>
<feature type="transmembrane region" description="Helical" evidence="10">
    <location>
        <begin position="363"/>
        <end position="383"/>
    </location>
</feature>
<sequence length="753" mass="78569">MDVLDLGIEGMTCASCVGRVEKAIRRLPGVATVAVNLGTERVRVTGADVDASTLIAAIEKAGYGAHAIPEGGDADAEAAKRQETQRELIHAGIAAALTAPLLVAMILHVAGVSIALPGWVELVLATPVQFWLGARFYRAGWTAVRAHTGNMDLLVALGTSAAYLLSLYMLLRSWTYGGTPTLYFDSSAIVITLILFGKWLEARAKRQTGAALRALSALRPERARLRATDGSEREVSIDRVAVGNLVVVWPGERIPVDGLIREGESSADESMLTGESLPVTKCVGHKVTGGAINGDGLLLIETTAVGAESTLARIVRLVENAQAAKAPIQKQVDRVAAVFVPVVLVIAWIAFVRWWLVTGDIEQAILSAVAVLVIACPCSLGLATPTAVMAGTGVAARYGILIKDAETLEEAHGIDTVAFDKTGTLTEGNPSIIALEPADGLNGFELLRLAAAVQHGSEHPLAKAVPTRAEAEGVRAPTATAVKALPGRGITAMVEGRNLVLGSSRLLSEHGIDADALAGRAEALQREGRTVSWLLDVSTTTPRVLGLIGFGDALKPTAHDAVGSLRAMGLRVIMLTGDNQGSADAAARILGIDEAIAEILPEHKTDVVNELRRAGRKVAMVGDGVNDAPALAAAHVGIAMSTGSDVAIHTAGITLMRGDPALVAAALDISRATFSKIRQGLFWAFIYNVVGLPLAALGYLSPVVAGAAMAFSSVSVVSNALLLRRWHPRGSTVSRITGASALPRGRLIEKAAE</sequence>
<dbReference type="SUPFAM" id="SSF81653">
    <property type="entry name" value="Calcium ATPase, transduction domain A"/>
    <property type="match status" value="1"/>
</dbReference>
<keyword evidence="4 10" id="KW-0479">Metal-binding</keyword>
<dbReference type="Gene3D" id="3.30.70.100">
    <property type="match status" value="1"/>
</dbReference>
<dbReference type="InterPro" id="IPR044492">
    <property type="entry name" value="P_typ_ATPase_HD_dom"/>
</dbReference>
<dbReference type="InterPro" id="IPR027256">
    <property type="entry name" value="P-typ_ATPase_IB"/>
</dbReference>
<evidence type="ECO:0000256" key="9">
    <source>
        <dbReference type="ARBA" id="ARBA00023136"/>
    </source>
</evidence>
<dbReference type="InterPro" id="IPR023214">
    <property type="entry name" value="HAD_sf"/>
</dbReference>
<feature type="transmembrane region" description="Helical" evidence="10">
    <location>
        <begin position="153"/>
        <end position="171"/>
    </location>
</feature>
<keyword evidence="9 10" id="KW-0472">Membrane</keyword>
<dbReference type="SUPFAM" id="SSF56784">
    <property type="entry name" value="HAD-like"/>
    <property type="match status" value="1"/>
</dbReference>
<evidence type="ECO:0000256" key="6">
    <source>
        <dbReference type="ARBA" id="ARBA00022840"/>
    </source>
</evidence>
<dbReference type="InterPro" id="IPR059000">
    <property type="entry name" value="ATPase_P-type_domA"/>
</dbReference>
<dbReference type="InterPro" id="IPR023299">
    <property type="entry name" value="ATPase_P-typ_cyto_dom_N"/>
</dbReference>
<keyword evidence="10" id="KW-1003">Cell membrane</keyword>